<dbReference type="CDD" id="cd13403">
    <property type="entry name" value="MLTF-like"/>
    <property type="match status" value="1"/>
</dbReference>
<dbReference type="SMART" id="SM00062">
    <property type="entry name" value="PBPb"/>
    <property type="match status" value="1"/>
</dbReference>
<dbReference type="PANTHER" id="PTHR35936">
    <property type="entry name" value="MEMBRANE-BOUND LYTIC MUREIN TRANSGLYCOSYLASE F"/>
    <property type="match status" value="1"/>
</dbReference>
<dbReference type="InterPro" id="IPR008258">
    <property type="entry name" value="Transglycosylase_SLT_dom_1"/>
</dbReference>
<dbReference type="SUPFAM" id="SSF53850">
    <property type="entry name" value="Periplasmic binding protein-like II"/>
    <property type="match status" value="1"/>
</dbReference>
<evidence type="ECO:0000313" key="6">
    <source>
        <dbReference type="EMBL" id="TDQ48182.1"/>
    </source>
</evidence>
<dbReference type="PROSITE" id="PS51257">
    <property type="entry name" value="PROKAR_LIPOPROTEIN"/>
    <property type="match status" value="1"/>
</dbReference>
<dbReference type="GO" id="GO:0009279">
    <property type="term" value="C:cell outer membrane"/>
    <property type="evidence" value="ECO:0007669"/>
    <property type="project" value="UniProtKB-SubCell"/>
</dbReference>
<dbReference type="SUPFAM" id="SSF53955">
    <property type="entry name" value="Lysozyme-like"/>
    <property type="match status" value="1"/>
</dbReference>
<comment type="similarity">
    <text evidence="2">Belongs to the bacterial solute-binding protein 3 family.</text>
</comment>
<dbReference type="NCBIfam" id="NF008112">
    <property type="entry name" value="PRK10859.1"/>
    <property type="match status" value="1"/>
</dbReference>
<dbReference type="Pfam" id="PF01464">
    <property type="entry name" value="SLT"/>
    <property type="match status" value="1"/>
</dbReference>
<evidence type="ECO:0000256" key="1">
    <source>
        <dbReference type="ARBA" id="ARBA00004339"/>
    </source>
</evidence>
<keyword evidence="7" id="KW-1185">Reference proteome</keyword>
<comment type="subcellular location">
    <subcellularLocation>
        <location evidence="1">Cell outer membrane</location>
        <topology evidence="1">Peripheral membrane protein</topology>
    </subcellularLocation>
</comment>
<dbReference type="InterPro" id="IPR001638">
    <property type="entry name" value="Solute-binding_3/MltF_N"/>
</dbReference>
<evidence type="ECO:0000256" key="4">
    <source>
        <dbReference type="ARBA" id="ARBA00023237"/>
    </source>
</evidence>
<accession>A0A4R6UN25</accession>
<dbReference type="Proteomes" id="UP000295375">
    <property type="component" value="Unassembled WGS sequence"/>
</dbReference>
<organism evidence="6 7">
    <name type="scientific">Permianibacter aggregans</name>
    <dbReference type="NCBI Taxonomy" id="1510150"/>
    <lineage>
        <taxon>Bacteria</taxon>
        <taxon>Pseudomonadati</taxon>
        <taxon>Pseudomonadota</taxon>
        <taxon>Gammaproteobacteria</taxon>
        <taxon>Pseudomonadales</taxon>
        <taxon>Pseudomonadaceae</taxon>
        <taxon>Permianibacter</taxon>
    </lineage>
</organism>
<feature type="domain" description="Solute-binding protein family 3/N-terminal" evidence="5">
    <location>
        <begin position="44"/>
        <end position="262"/>
    </location>
</feature>
<comment type="caution">
    <text evidence="6">The sequence shown here is derived from an EMBL/GenBank/DDBJ whole genome shotgun (WGS) entry which is preliminary data.</text>
</comment>
<dbReference type="GO" id="GO:0008933">
    <property type="term" value="F:peptidoglycan lytic transglycosylase activity"/>
    <property type="evidence" value="ECO:0007669"/>
    <property type="project" value="TreeGrafter"/>
</dbReference>
<evidence type="ECO:0000259" key="5">
    <source>
        <dbReference type="SMART" id="SM00062"/>
    </source>
</evidence>
<dbReference type="RefSeq" id="WP_133590719.1">
    <property type="nucleotide sequence ID" value="NZ_CP037953.1"/>
</dbReference>
<dbReference type="PANTHER" id="PTHR35936:SF32">
    <property type="entry name" value="MEMBRANE-BOUND LYTIC MUREIN TRANSGLYCOSYLASE F"/>
    <property type="match status" value="1"/>
</dbReference>
<dbReference type="Gene3D" id="1.10.530.10">
    <property type="match status" value="1"/>
</dbReference>
<reference evidence="6 7" key="1">
    <citation type="submission" date="2019-03" db="EMBL/GenBank/DDBJ databases">
        <title>Genomic Encyclopedia of Type Strains, Phase IV (KMG-IV): sequencing the most valuable type-strain genomes for metagenomic binning, comparative biology and taxonomic classification.</title>
        <authorList>
            <person name="Goeker M."/>
        </authorList>
    </citation>
    <scope>NUCLEOTIDE SEQUENCE [LARGE SCALE GENOMIC DNA]</scope>
    <source>
        <strain evidence="6 7">DSM 103792</strain>
    </source>
</reference>
<dbReference type="GO" id="GO:0009253">
    <property type="term" value="P:peptidoglycan catabolic process"/>
    <property type="evidence" value="ECO:0007669"/>
    <property type="project" value="TreeGrafter"/>
</dbReference>
<keyword evidence="4" id="KW-0998">Cell outer membrane</keyword>
<keyword evidence="4" id="KW-0472">Membrane</keyword>
<dbReference type="EMBL" id="SNYM01000008">
    <property type="protein sequence ID" value="TDQ48182.1"/>
    <property type="molecule type" value="Genomic_DNA"/>
</dbReference>
<sequence>MSFKKIARRLGGMTLLVATIAGCWWQWQQPAETISPAQIQQRQTLRVAIPADLIPPSHDIDASVELSLAHELADELGVKLSLLPFDRLEQVPMLLQSGQVDIALAVPGTSPVMNGLALTDAYMSVNYYLVHKNSVVRPRNLNELNGQLRVPAGSRVAELLIAEKFKDPALTWNESAQNYGSLMSEVIDETVEFTLAPSPIYAIKRNIFPELMAGFPVGEPEAWHWAVDTRNDELYLKVQEFVQQRLYSGQIADLIARALEPLESNDYLHARLFMDGVLQRLPSLRTHFVRAAGNDLDWRLLAAIAYQESHWRTRAVSPTGVRGVMMLTQDTAAELGVENRNDPAQSIRGGAEYFRLMHDKIPGRIQEPDRTWFTLAAYNIGFGHLEDARILTQRAGDDPDNWADVAKHLPKLRDPNIYPKTKRGYARGDEPVTYVHNIQRYYATLRWLEDLPDAEQLRRIAGIPLKPRVPSILDEDNAETMLAQSEEQSGVLTVMN</sequence>
<name>A0A4R6UN25_9GAMM</name>
<keyword evidence="3" id="KW-0732">Signal</keyword>
<dbReference type="AlphaFoldDB" id="A0A4R6UN25"/>
<dbReference type="OrthoDB" id="9815002at2"/>
<evidence type="ECO:0000313" key="7">
    <source>
        <dbReference type="Proteomes" id="UP000295375"/>
    </source>
</evidence>
<proteinExistence type="inferred from homology"/>
<evidence type="ECO:0000256" key="2">
    <source>
        <dbReference type="ARBA" id="ARBA00010333"/>
    </source>
</evidence>
<dbReference type="Gene3D" id="3.40.190.10">
    <property type="entry name" value="Periplasmic binding protein-like II"/>
    <property type="match status" value="2"/>
</dbReference>
<evidence type="ECO:0000256" key="3">
    <source>
        <dbReference type="ARBA" id="ARBA00022729"/>
    </source>
</evidence>
<gene>
    <name evidence="6" type="ORF">EV696_108162</name>
</gene>
<protein>
    <submittedName>
        <fullName evidence="6">Membrane-bound lytic murein transglycosylase F</fullName>
    </submittedName>
</protein>
<dbReference type="InterPro" id="IPR023346">
    <property type="entry name" value="Lysozyme-like_dom_sf"/>
</dbReference>